<dbReference type="Pfam" id="PF02184">
    <property type="entry name" value="HAT"/>
    <property type="match status" value="1"/>
</dbReference>
<dbReference type="EMBL" id="VCGU01000458">
    <property type="protein sequence ID" value="TRY64125.1"/>
    <property type="molecule type" value="Genomic_DNA"/>
</dbReference>
<keyword evidence="5" id="KW-0677">Repeat</keyword>
<evidence type="ECO:0000259" key="10">
    <source>
        <dbReference type="Pfam" id="PF23231"/>
    </source>
</evidence>
<dbReference type="InterPro" id="IPR045075">
    <property type="entry name" value="Syf1-like"/>
</dbReference>
<proteinExistence type="inferred from homology"/>
<dbReference type="OrthoDB" id="541719at2759"/>
<dbReference type="InterPro" id="IPR003107">
    <property type="entry name" value="HAT"/>
</dbReference>
<dbReference type="GO" id="GO:0000245">
    <property type="term" value="P:spliceosomal complex assembly"/>
    <property type="evidence" value="ECO:0007669"/>
    <property type="project" value="TreeGrafter"/>
</dbReference>
<evidence type="ECO:0000313" key="12">
    <source>
        <dbReference type="Proteomes" id="UP000318571"/>
    </source>
</evidence>
<dbReference type="SUPFAM" id="SSF48452">
    <property type="entry name" value="TPR-like"/>
    <property type="match status" value="2"/>
</dbReference>
<keyword evidence="4" id="KW-0747">Spliceosome</keyword>
<gene>
    <name evidence="11" type="ORF">TCAL_08221</name>
</gene>
<comment type="function">
    <text evidence="8">Involved in pre-mRNA splicing and cell cycle progression. Required for the spliceosome assembly and initiation of the DNA replication.</text>
</comment>
<dbReference type="GO" id="GO:0071014">
    <property type="term" value="C:post-mRNA release spliceosomal complex"/>
    <property type="evidence" value="ECO:0007669"/>
    <property type="project" value="TreeGrafter"/>
</dbReference>
<comment type="caution">
    <text evidence="11">The sequence shown here is derived from an EMBL/GenBank/DDBJ whole genome shotgun (WGS) entry which is preliminary data.</text>
</comment>
<evidence type="ECO:0000256" key="3">
    <source>
        <dbReference type="ARBA" id="ARBA00022664"/>
    </source>
</evidence>
<comment type="subcellular location">
    <subcellularLocation>
        <location evidence="1">Nucleus speckle</location>
    </subcellularLocation>
</comment>
<keyword evidence="12" id="KW-1185">Reference proteome</keyword>
<feature type="compositionally biased region" description="Acidic residues" evidence="9">
    <location>
        <begin position="750"/>
        <end position="776"/>
    </location>
</feature>
<dbReference type="Pfam" id="PF23240">
    <property type="entry name" value="HAT_PRP39_N"/>
    <property type="match status" value="1"/>
</dbReference>
<evidence type="ECO:0000313" key="11">
    <source>
        <dbReference type="EMBL" id="TRY64125.1"/>
    </source>
</evidence>
<feature type="region of interest" description="Disordered" evidence="9">
    <location>
        <begin position="1"/>
        <end position="24"/>
    </location>
</feature>
<feature type="compositionally biased region" description="Gly residues" evidence="9">
    <location>
        <begin position="1"/>
        <end position="12"/>
    </location>
</feature>
<dbReference type="GO" id="GO:0000974">
    <property type="term" value="C:Prp19 complex"/>
    <property type="evidence" value="ECO:0007669"/>
    <property type="project" value="TreeGrafter"/>
</dbReference>
<reference evidence="11 12" key="1">
    <citation type="journal article" date="2018" name="Nat. Ecol. Evol.">
        <title>Genomic signatures of mitonuclear coevolution across populations of Tigriopus californicus.</title>
        <authorList>
            <person name="Barreto F.S."/>
            <person name="Watson E.T."/>
            <person name="Lima T.G."/>
            <person name="Willett C.S."/>
            <person name="Edmands S."/>
            <person name="Li W."/>
            <person name="Burton R.S."/>
        </authorList>
    </citation>
    <scope>NUCLEOTIDE SEQUENCE [LARGE SCALE GENOMIC DNA]</scope>
    <source>
        <strain evidence="11 12">San Diego</strain>
    </source>
</reference>
<organism evidence="11 12">
    <name type="scientific">Tigriopus californicus</name>
    <name type="common">Marine copepod</name>
    <dbReference type="NCBI Taxonomy" id="6832"/>
    <lineage>
        <taxon>Eukaryota</taxon>
        <taxon>Metazoa</taxon>
        <taxon>Ecdysozoa</taxon>
        <taxon>Arthropoda</taxon>
        <taxon>Crustacea</taxon>
        <taxon>Multicrustacea</taxon>
        <taxon>Hexanauplia</taxon>
        <taxon>Copepoda</taxon>
        <taxon>Harpacticoida</taxon>
        <taxon>Harpacticidae</taxon>
        <taxon>Tigriopus</taxon>
    </lineage>
</organism>
<feature type="region of interest" description="Disordered" evidence="9">
    <location>
        <begin position="699"/>
        <end position="776"/>
    </location>
</feature>
<evidence type="ECO:0000256" key="8">
    <source>
        <dbReference type="ARBA" id="ARBA00037040"/>
    </source>
</evidence>
<comment type="similarity">
    <text evidence="2">Belongs to the crooked-neck family.</text>
</comment>
<keyword evidence="7" id="KW-0539">Nucleus</keyword>
<dbReference type="FunFam" id="1.25.40.10:FF:000075">
    <property type="entry name" value="Crooked neck pre-mRNA-splicing factor 1"/>
    <property type="match status" value="1"/>
</dbReference>
<evidence type="ECO:0000256" key="4">
    <source>
        <dbReference type="ARBA" id="ARBA00022728"/>
    </source>
</evidence>
<dbReference type="InterPro" id="IPR055430">
    <property type="entry name" value="HAT_Syf1_CNRKL1_C"/>
</dbReference>
<dbReference type="Pfam" id="PF23231">
    <property type="entry name" value="HAT_Syf1_CNRKL1_C"/>
    <property type="match status" value="1"/>
</dbReference>
<dbReference type="SMART" id="SM00386">
    <property type="entry name" value="HAT"/>
    <property type="match status" value="13"/>
</dbReference>
<feature type="compositionally biased region" description="Basic and acidic residues" evidence="9">
    <location>
        <begin position="718"/>
        <end position="735"/>
    </location>
</feature>
<evidence type="ECO:0000256" key="7">
    <source>
        <dbReference type="ARBA" id="ARBA00023242"/>
    </source>
</evidence>
<evidence type="ECO:0000256" key="6">
    <source>
        <dbReference type="ARBA" id="ARBA00023187"/>
    </source>
</evidence>
<dbReference type="PANTHER" id="PTHR11246">
    <property type="entry name" value="PRE-MRNA SPLICING FACTOR"/>
    <property type="match status" value="1"/>
</dbReference>
<evidence type="ECO:0000256" key="9">
    <source>
        <dbReference type="SAM" id="MobiDB-lite"/>
    </source>
</evidence>
<dbReference type="OMA" id="HIKVWIS"/>
<protein>
    <recommendedName>
        <fullName evidence="10">Pre-mRNA-splicing factor Syf1/CRNKL1-like C-terminal HAT-repeats domain-containing protein</fullName>
    </recommendedName>
</protein>
<evidence type="ECO:0000256" key="5">
    <source>
        <dbReference type="ARBA" id="ARBA00022737"/>
    </source>
</evidence>
<sequence>MSEGAVGKGGGARPPKVARVKNKAPAELQITAEQLLREAKERQLEIVPAPPKQTIADAAELADFQMRKRKSFEDAIRKSGSQVGQWMKYAGWEEAQKGAGAKMRKGEGPENGVHIGGSAAEALRRARSVYERALDAVGPRNISLWIKYAEMEMRNKQVNHARNLWDRAVTILPRANQLWYKYTYMEEMLENIPGCRAVFERWMEWEPEEQAWLTYIKFELRYREIDRARAIYERFVYVHPEVKNWTRYAKFEEGHGFIKSARSIYERAVEFFGEEYMDERLFIAFSKFEENQKEHDRARVIYKYALDLMPKDSCVELYKAYTVHEKKFGERAGIETVILKKRKLQYEAEIAESPMNYDAWFDLIRLTMSEGDSELVRETFERAIANIPPSKEKQFWRRYIYLWINYAVFEELEAADMDRARQVYLTCLEYIPHKKFTFAKVWLLYAQFEIRQKNVRKARLAMGTALGKCPKAKLFRGYIDLEIQLREFERCRTLYEKFLLFDPENCSAWMKFAELEALLGDVERARGIYELAVNQPRLDMPELLWKAYIDFENDQEEFDKARQLYRALLNRTQHVKVWLSFAQFELGQREDDDKATARARRIYEEANNSLREVQTAEKEPRVMLLEAWREFEREHGEDTDLKRVMDLMPRRVKKRRKIETDNESAGWEEYFDYIFPEDESAKPNLKLLAMAKMWKKQKEMVPSDTPAPPLTQTPKTTKTSEEKGQEGKEGGKKEEEEQSQETTNATANPDADDEDMKNESSSDEEDEDGDESQTEK</sequence>
<accession>A0A553NFE4</accession>
<feature type="domain" description="Pre-mRNA-splicing factor Syf1/CRNKL1-like C-terminal HAT-repeats" evidence="10">
    <location>
        <begin position="414"/>
        <end position="566"/>
    </location>
</feature>
<dbReference type="FunFam" id="1.25.40.10:FF:000306">
    <property type="entry name" value="Cell cycle control protein cwf4"/>
    <property type="match status" value="1"/>
</dbReference>
<dbReference type="InterPro" id="IPR011990">
    <property type="entry name" value="TPR-like_helical_dom_sf"/>
</dbReference>
<dbReference type="Proteomes" id="UP000318571">
    <property type="component" value="Chromosome 10"/>
</dbReference>
<evidence type="ECO:0000256" key="1">
    <source>
        <dbReference type="ARBA" id="ARBA00004324"/>
    </source>
</evidence>
<dbReference type="FunFam" id="1.25.40.10:FF:000269">
    <property type="entry name" value="Crooked neck pre-mRNA-splicing factor 1"/>
    <property type="match status" value="1"/>
</dbReference>
<keyword evidence="3" id="KW-0507">mRNA processing</keyword>
<dbReference type="Gene3D" id="1.25.40.10">
    <property type="entry name" value="Tetratricopeptide repeat domain"/>
    <property type="match status" value="3"/>
</dbReference>
<name>A0A553NFE4_TIGCA</name>
<keyword evidence="6" id="KW-0508">mRNA splicing</keyword>
<dbReference type="GO" id="GO:0071007">
    <property type="term" value="C:U2-type catalytic step 2 spliceosome"/>
    <property type="evidence" value="ECO:0007669"/>
    <property type="project" value="TreeGrafter"/>
</dbReference>
<evidence type="ECO:0000256" key="2">
    <source>
        <dbReference type="ARBA" id="ARBA00008644"/>
    </source>
</evidence>
<dbReference type="STRING" id="6832.A0A553NFE4"/>
<dbReference type="GO" id="GO:0016607">
    <property type="term" value="C:nuclear speck"/>
    <property type="evidence" value="ECO:0007669"/>
    <property type="project" value="UniProtKB-SubCell"/>
</dbReference>
<dbReference type="PANTHER" id="PTHR11246:SF3">
    <property type="entry name" value="CROOKED NECK-LIKE PROTEIN 1"/>
    <property type="match status" value="1"/>
</dbReference>
<dbReference type="GO" id="GO:0071011">
    <property type="term" value="C:precatalytic spliceosome"/>
    <property type="evidence" value="ECO:0007669"/>
    <property type="project" value="TreeGrafter"/>
</dbReference>
<dbReference type="AlphaFoldDB" id="A0A553NFE4"/>